<evidence type="ECO:0000256" key="1">
    <source>
        <dbReference type="ARBA" id="ARBA00001947"/>
    </source>
</evidence>
<evidence type="ECO:0000313" key="6">
    <source>
        <dbReference type="EMBL" id="MBN8660002.1"/>
    </source>
</evidence>
<dbReference type="EMBL" id="JAFLCK010000007">
    <property type="protein sequence ID" value="MBN8660002.1"/>
    <property type="molecule type" value="Genomic_DNA"/>
</dbReference>
<comment type="caution">
    <text evidence="6">The sequence shown here is derived from an EMBL/GenBank/DDBJ whole genome shotgun (WGS) entry which is preliminary data.</text>
</comment>
<dbReference type="GO" id="GO:0046872">
    <property type="term" value="F:metal ion binding"/>
    <property type="evidence" value="ECO:0007669"/>
    <property type="project" value="UniProtKB-KW"/>
</dbReference>
<comment type="cofactor">
    <cofactor evidence="1">
        <name>Zn(2+)</name>
        <dbReference type="ChEBI" id="CHEBI:29105"/>
    </cofactor>
</comment>
<dbReference type="InterPro" id="IPR001279">
    <property type="entry name" value="Metallo-B-lactamas"/>
</dbReference>
<protein>
    <submittedName>
        <fullName evidence="6">MBL fold metallo-hydrolase</fullName>
    </submittedName>
</protein>
<evidence type="ECO:0000256" key="4">
    <source>
        <dbReference type="ARBA" id="ARBA00022833"/>
    </source>
</evidence>
<name>A0A8J7PLE5_9BACT</name>
<dbReference type="SMART" id="SM00849">
    <property type="entry name" value="Lactamase_B"/>
    <property type="match status" value="1"/>
</dbReference>
<keyword evidence="4" id="KW-0862">Zinc</keyword>
<proteinExistence type="predicted"/>
<dbReference type="InterPro" id="IPR051453">
    <property type="entry name" value="MBL_Glyoxalase_II"/>
</dbReference>
<dbReference type="CDD" id="cd06262">
    <property type="entry name" value="metallo-hydrolase-like_MBL-fold"/>
    <property type="match status" value="1"/>
</dbReference>
<sequence>MSLIVESFPVGPLGCNCSIVGCSESGEALVVDPGGDVDDIIERLATLGLKAKYLLHTHAHFDHIMGSKGMREKTGAEICLHKEDEFLYNMLGKQASMFGLSADEPLPVDKFLSDDQEINFGKLKTQVLHTPGHTPGSLCFCVQDSDSLLFSGDTLFSRSIGRTDLWGGSFDKIIKSIKTRLFTLDDETRVIPGHGPDTSIWTEKKENPFF</sequence>
<dbReference type="Proteomes" id="UP000664277">
    <property type="component" value="Unassembled WGS sequence"/>
</dbReference>
<keyword evidence="3" id="KW-0378">Hydrolase</keyword>
<dbReference type="SUPFAM" id="SSF56281">
    <property type="entry name" value="Metallo-hydrolase/oxidoreductase"/>
    <property type="match status" value="1"/>
</dbReference>
<feature type="domain" description="Metallo-beta-lactamase" evidence="5">
    <location>
        <begin position="14"/>
        <end position="194"/>
    </location>
</feature>
<dbReference type="PANTHER" id="PTHR46233:SF3">
    <property type="entry name" value="HYDROXYACYLGLUTATHIONE HYDROLASE GLOC"/>
    <property type="match status" value="1"/>
</dbReference>
<dbReference type="PANTHER" id="PTHR46233">
    <property type="entry name" value="HYDROXYACYLGLUTATHIONE HYDROLASE GLOC"/>
    <property type="match status" value="1"/>
</dbReference>
<evidence type="ECO:0000313" key="7">
    <source>
        <dbReference type="Proteomes" id="UP000664277"/>
    </source>
</evidence>
<dbReference type="GO" id="GO:0016787">
    <property type="term" value="F:hydrolase activity"/>
    <property type="evidence" value="ECO:0007669"/>
    <property type="project" value="UniProtKB-KW"/>
</dbReference>
<dbReference type="Gene3D" id="3.60.15.10">
    <property type="entry name" value="Ribonuclease Z/Hydroxyacylglutathione hydrolase-like"/>
    <property type="match status" value="1"/>
</dbReference>
<dbReference type="InterPro" id="IPR036866">
    <property type="entry name" value="RibonucZ/Hydroxyglut_hydro"/>
</dbReference>
<organism evidence="6 7">
    <name type="scientific">Candidatus Obscuribacter phosphatis</name>
    <dbReference type="NCBI Taxonomy" id="1906157"/>
    <lineage>
        <taxon>Bacteria</taxon>
        <taxon>Bacillati</taxon>
        <taxon>Candidatus Melainabacteria</taxon>
        <taxon>Candidatus Obscuribacterales</taxon>
        <taxon>Candidatus Obscuribacteraceae</taxon>
        <taxon>Candidatus Obscuribacter</taxon>
    </lineage>
</organism>
<evidence type="ECO:0000259" key="5">
    <source>
        <dbReference type="SMART" id="SM00849"/>
    </source>
</evidence>
<keyword evidence="2" id="KW-0479">Metal-binding</keyword>
<dbReference type="AlphaFoldDB" id="A0A8J7PLE5"/>
<gene>
    <name evidence="6" type="ORF">J0M35_06535</name>
</gene>
<evidence type="ECO:0000256" key="3">
    <source>
        <dbReference type="ARBA" id="ARBA00022801"/>
    </source>
</evidence>
<dbReference type="Pfam" id="PF00753">
    <property type="entry name" value="Lactamase_B"/>
    <property type="match status" value="1"/>
</dbReference>
<reference evidence="6" key="1">
    <citation type="submission" date="2021-02" db="EMBL/GenBank/DDBJ databases">
        <title>Genome-Resolved Metagenomics of a Microbial Community Performing Photosynthetic Biological Nutrient Removal.</title>
        <authorList>
            <person name="Mcdaniel E.A."/>
        </authorList>
    </citation>
    <scope>NUCLEOTIDE SEQUENCE</scope>
    <source>
        <strain evidence="6">UWPOB_OBS1</strain>
    </source>
</reference>
<accession>A0A8J7PLE5</accession>
<evidence type="ECO:0000256" key="2">
    <source>
        <dbReference type="ARBA" id="ARBA00022723"/>
    </source>
</evidence>